<feature type="transmembrane region" description="Helical" evidence="6">
    <location>
        <begin position="6"/>
        <end position="32"/>
    </location>
</feature>
<keyword evidence="3 6" id="KW-0812">Transmembrane</keyword>
<dbReference type="EMBL" id="GHES01037938">
    <property type="protein sequence ID" value="MPA68497.1"/>
    <property type="molecule type" value="Transcribed_RNA"/>
</dbReference>
<dbReference type="Pfam" id="PF00335">
    <property type="entry name" value="Tetraspanin"/>
    <property type="match status" value="1"/>
</dbReference>
<comment type="subcellular location">
    <subcellularLocation>
        <location evidence="1">Membrane</location>
        <topology evidence="1">Multi-pass membrane protein</topology>
    </subcellularLocation>
</comment>
<evidence type="ECO:0000256" key="5">
    <source>
        <dbReference type="ARBA" id="ARBA00023136"/>
    </source>
</evidence>
<sequence length="273" mass="30376">MVRVSNALITFLNCVTLLLSLIAIGSSIWLYLHPGSACQKGIQQPLLILGLFLLLVSLFGLIGSCCRVSVLLWIYLAVMFLLIAGLFCFTVFAFIVTNKGVGEAISGRGYKEYRLGDYSHWLQNYVINDKHWEKIRSCLIDAKVCKSLGDVGHESAADFYKSSLSPAESGCCKPPTYCGFEYQNATFWTVPKSGPAVTDGDCKTWNNNQTVLCFDCKSCKAGVLANIKKEWRQLAIINFGILVFIILVYSIGCCALRNNHRSDDRYHRHKSSA</sequence>
<dbReference type="InterPro" id="IPR018499">
    <property type="entry name" value="Tetraspanin/Peripherin"/>
</dbReference>
<name>A0A5B7BI09_DAVIN</name>
<dbReference type="GO" id="GO:0009734">
    <property type="term" value="P:auxin-activated signaling pathway"/>
    <property type="evidence" value="ECO:0007669"/>
    <property type="project" value="InterPro"/>
</dbReference>
<comment type="similarity">
    <text evidence="2">Belongs to the tetraspanin (TM4SF) family.</text>
</comment>
<proteinExistence type="inferred from homology"/>
<evidence type="ECO:0000256" key="3">
    <source>
        <dbReference type="ARBA" id="ARBA00022692"/>
    </source>
</evidence>
<gene>
    <name evidence="7" type="ORF">Din_037938</name>
</gene>
<evidence type="ECO:0000256" key="4">
    <source>
        <dbReference type="ARBA" id="ARBA00022989"/>
    </source>
</evidence>
<keyword evidence="4 6" id="KW-1133">Transmembrane helix</keyword>
<protein>
    <submittedName>
        <fullName evidence="7">Putative tetraspanin-8</fullName>
    </submittedName>
</protein>
<feature type="transmembrane region" description="Helical" evidence="6">
    <location>
        <begin position="44"/>
        <end position="64"/>
    </location>
</feature>
<dbReference type="PANTHER" id="PTHR32191">
    <property type="entry name" value="TETRASPANIN-8-RELATED"/>
    <property type="match status" value="1"/>
</dbReference>
<keyword evidence="5 6" id="KW-0472">Membrane</keyword>
<dbReference type="InterPro" id="IPR044991">
    <property type="entry name" value="TET_plant"/>
</dbReference>
<evidence type="ECO:0000256" key="1">
    <source>
        <dbReference type="ARBA" id="ARBA00004141"/>
    </source>
</evidence>
<dbReference type="GO" id="GO:0016020">
    <property type="term" value="C:membrane"/>
    <property type="evidence" value="ECO:0007669"/>
    <property type="project" value="UniProtKB-SubCell"/>
</dbReference>
<evidence type="ECO:0000256" key="6">
    <source>
        <dbReference type="SAM" id="Phobius"/>
    </source>
</evidence>
<feature type="transmembrane region" description="Helical" evidence="6">
    <location>
        <begin position="70"/>
        <end position="96"/>
    </location>
</feature>
<evidence type="ECO:0000313" key="7">
    <source>
        <dbReference type="EMBL" id="MPA68497.1"/>
    </source>
</evidence>
<dbReference type="AlphaFoldDB" id="A0A5B7BI09"/>
<organism evidence="7">
    <name type="scientific">Davidia involucrata</name>
    <name type="common">Dove tree</name>
    <dbReference type="NCBI Taxonomy" id="16924"/>
    <lineage>
        <taxon>Eukaryota</taxon>
        <taxon>Viridiplantae</taxon>
        <taxon>Streptophyta</taxon>
        <taxon>Embryophyta</taxon>
        <taxon>Tracheophyta</taxon>
        <taxon>Spermatophyta</taxon>
        <taxon>Magnoliopsida</taxon>
        <taxon>eudicotyledons</taxon>
        <taxon>Gunneridae</taxon>
        <taxon>Pentapetalae</taxon>
        <taxon>asterids</taxon>
        <taxon>Cornales</taxon>
        <taxon>Nyssaceae</taxon>
        <taxon>Davidia</taxon>
    </lineage>
</organism>
<accession>A0A5B7BI09</accession>
<feature type="transmembrane region" description="Helical" evidence="6">
    <location>
        <begin position="234"/>
        <end position="252"/>
    </location>
</feature>
<reference evidence="7" key="1">
    <citation type="submission" date="2019-08" db="EMBL/GenBank/DDBJ databases">
        <title>Reference gene set and small RNA set construction with multiple tissues from Davidia involucrata Baill.</title>
        <authorList>
            <person name="Yang H."/>
            <person name="Zhou C."/>
            <person name="Li G."/>
            <person name="Wang J."/>
            <person name="Gao P."/>
            <person name="Wang M."/>
            <person name="Wang R."/>
            <person name="Zhao Y."/>
        </authorList>
    </citation>
    <scope>NUCLEOTIDE SEQUENCE</scope>
    <source>
        <tissue evidence="7">Mixed with DoveR01_LX</tissue>
    </source>
</reference>
<evidence type="ECO:0000256" key="2">
    <source>
        <dbReference type="ARBA" id="ARBA00006840"/>
    </source>
</evidence>